<dbReference type="RefSeq" id="WP_155988473.1">
    <property type="nucleotide sequence ID" value="NZ_JPVT01000190.1"/>
</dbReference>
<protein>
    <recommendedName>
        <fullName evidence="1">Prenylated flavin chaperone LpdD-like domain-containing protein</fullName>
    </recommendedName>
</protein>
<feature type="domain" description="Prenylated flavin chaperone LpdD-like" evidence="1">
    <location>
        <begin position="10"/>
        <end position="119"/>
    </location>
</feature>
<reference evidence="2 3" key="1">
    <citation type="submission" date="2014-08" db="EMBL/GenBank/DDBJ databases">
        <title>Genome sequence of Tetragenococcus muriaticus.</title>
        <authorList>
            <person name="Chuea-nongthon C."/>
            <person name="Rodtong S."/>
            <person name="Yongsawatdigul J."/>
            <person name="Steele J.L."/>
            <person name="Liu X.-y."/>
            <person name="Speers J."/>
            <person name="Glasner J.D."/>
            <person name="Neeno-Eckwall E.C."/>
        </authorList>
    </citation>
    <scope>NUCLEOTIDE SEQUENCE [LARGE SCALE GENOMIC DNA]</scope>
    <source>
        <strain evidence="2 3">3MR10-3</strain>
    </source>
</reference>
<dbReference type="Proteomes" id="UP000029381">
    <property type="component" value="Unassembled WGS sequence"/>
</dbReference>
<dbReference type="AlphaFoldDB" id="A0A091BYZ1"/>
<sequence length="132" mass="14785">MSINFFQITQANFTMKLRVEVIGKDLLVSIMGGDSFHIGTTTTVTKNTAAQTIRFPSHEGRFHKDNVLAENIARIIQPNLPGNCVITAGVHINDIKKEQIDASFLMAEQLGKKLQNWLKEANFNIADPIYKK</sequence>
<dbReference type="Pfam" id="PF21758">
    <property type="entry name" value="PAC_bac"/>
    <property type="match status" value="1"/>
</dbReference>
<comment type="caution">
    <text evidence="2">The sequence shown here is derived from an EMBL/GenBank/DDBJ whole genome shotgun (WGS) entry which is preliminary data.</text>
</comment>
<dbReference type="PATRIC" id="fig|1302648.3.peg.1726"/>
<evidence type="ECO:0000313" key="2">
    <source>
        <dbReference type="EMBL" id="KFN89899.1"/>
    </source>
</evidence>
<evidence type="ECO:0000313" key="3">
    <source>
        <dbReference type="Proteomes" id="UP000029381"/>
    </source>
</evidence>
<accession>A0A091BYZ1</accession>
<name>A0A091BYZ1_9ENTE</name>
<evidence type="ECO:0000259" key="1">
    <source>
        <dbReference type="Pfam" id="PF21758"/>
    </source>
</evidence>
<organism evidence="2 3">
    <name type="scientific">Tetragenococcus muriaticus 3MR10-3</name>
    <dbReference type="NCBI Taxonomy" id="1302648"/>
    <lineage>
        <taxon>Bacteria</taxon>
        <taxon>Bacillati</taxon>
        <taxon>Bacillota</taxon>
        <taxon>Bacilli</taxon>
        <taxon>Lactobacillales</taxon>
        <taxon>Enterococcaceae</taxon>
        <taxon>Tetragenococcus</taxon>
    </lineage>
</organism>
<proteinExistence type="predicted"/>
<dbReference type="InterPro" id="IPR048844">
    <property type="entry name" value="LpdD_chaperone-like"/>
</dbReference>
<keyword evidence="3" id="KW-1185">Reference proteome</keyword>
<dbReference type="EMBL" id="JPVT01000190">
    <property type="protein sequence ID" value="KFN89899.1"/>
    <property type="molecule type" value="Genomic_DNA"/>
</dbReference>
<gene>
    <name evidence="2" type="ORF">TMU3MR103_1764</name>
</gene>